<proteinExistence type="predicted"/>
<accession>A0ABP3Z6E5</accession>
<dbReference type="Proteomes" id="UP001501578">
    <property type="component" value="Unassembled WGS sequence"/>
</dbReference>
<evidence type="ECO:0000313" key="2">
    <source>
        <dbReference type="EMBL" id="GAA0915789.1"/>
    </source>
</evidence>
<dbReference type="EMBL" id="BAAAHQ010000004">
    <property type="protein sequence ID" value="GAA0915789.1"/>
    <property type="molecule type" value="Genomic_DNA"/>
</dbReference>
<reference evidence="3" key="1">
    <citation type="journal article" date="2019" name="Int. J. Syst. Evol. Microbiol.">
        <title>The Global Catalogue of Microorganisms (GCM) 10K type strain sequencing project: providing services to taxonomists for standard genome sequencing and annotation.</title>
        <authorList>
            <consortium name="The Broad Institute Genomics Platform"/>
            <consortium name="The Broad Institute Genome Sequencing Center for Infectious Disease"/>
            <person name="Wu L."/>
            <person name="Ma J."/>
        </authorList>
    </citation>
    <scope>NUCLEOTIDE SEQUENCE [LARGE SCALE GENOMIC DNA]</scope>
    <source>
        <strain evidence="3">JCM 11136</strain>
    </source>
</reference>
<protein>
    <submittedName>
        <fullName evidence="2">Uncharacterized protein</fullName>
    </submittedName>
</protein>
<evidence type="ECO:0000313" key="3">
    <source>
        <dbReference type="Proteomes" id="UP001501578"/>
    </source>
</evidence>
<comment type="caution">
    <text evidence="2">The sequence shown here is derived from an EMBL/GenBank/DDBJ whole genome shotgun (WGS) entry which is preliminary data.</text>
</comment>
<name>A0ABP3Z6E5_9ACTN</name>
<organism evidence="2 3">
    <name type="scientific">Nonomuraea longicatena</name>
    <dbReference type="NCBI Taxonomy" id="83682"/>
    <lineage>
        <taxon>Bacteria</taxon>
        <taxon>Bacillati</taxon>
        <taxon>Actinomycetota</taxon>
        <taxon>Actinomycetes</taxon>
        <taxon>Streptosporangiales</taxon>
        <taxon>Streptosporangiaceae</taxon>
        <taxon>Nonomuraea</taxon>
    </lineage>
</organism>
<gene>
    <name evidence="2" type="ORF">GCM10009560_10450</name>
</gene>
<feature type="chain" id="PRO_5046930252" evidence="1">
    <location>
        <begin position="26"/>
        <end position="230"/>
    </location>
</feature>
<sequence>MGMGAVGLIAAWAPLVAACSSAGTAAFVLGEDGVRVRPDRPRRWVEADFAGITCAFAWDEHGDLRVRAQGRFTLELDERGRPRARPRKSLSSGDMRLGVLPQLDRRPLRGVGRFLPELPQMYDSLRLALPPPLRKPADAVMGLLFPDRAGADELRVDAGVAPHPNLLWSLRPGTVREVALLAALVPWAAIDEVASGRAGSEQYTTMLAQQLDWIEEASARGRGALVWLTV</sequence>
<evidence type="ECO:0000256" key="1">
    <source>
        <dbReference type="SAM" id="SignalP"/>
    </source>
</evidence>
<keyword evidence="3" id="KW-1185">Reference proteome</keyword>
<feature type="signal peptide" evidence="1">
    <location>
        <begin position="1"/>
        <end position="25"/>
    </location>
</feature>
<keyword evidence="1" id="KW-0732">Signal</keyword>